<dbReference type="Proteomes" id="UP001059893">
    <property type="component" value="Unassembled WGS sequence"/>
</dbReference>
<protein>
    <submittedName>
        <fullName evidence="1">Uncharacterized protein</fullName>
    </submittedName>
</protein>
<comment type="caution">
    <text evidence="1">The sequence shown here is derived from an EMBL/GenBank/DDBJ whole genome shotgun (WGS) entry which is preliminary data.</text>
</comment>
<name>A0ABQ8P0D8_PYRGI</name>
<keyword evidence="2" id="KW-1185">Reference proteome</keyword>
<evidence type="ECO:0000313" key="2">
    <source>
        <dbReference type="Proteomes" id="UP001059893"/>
    </source>
</evidence>
<reference evidence="1" key="1">
    <citation type="submission" date="2021-01" db="EMBL/GenBank/DDBJ databases">
        <title>Deciphering the adaptive evolutionary patterns associated with biogeogrpahic diversity in the finger millet blast pathogen Magnaporthe oryzae in Eastern Africa.</title>
        <authorList>
            <person name="Onyema G."/>
            <person name="Shittu T.A."/>
            <person name="Dodsworth S."/>
            <person name="Devilliers S."/>
            <person name="Muthumeenakshi S."/>
            <person name="Sreenivasaprasad S."/>
        </authorList>
    </citation>
    <scope>NUCLEOTIDE SEQUENCE</scope>
    <source>
        <strain evidence="1">D15/s37</strain>
    </source>
</reference>
<proteinExistence type="predicted"/>
<organism evidence="1 2">
    <name type="scientific">Pyricularia grisea</name>
    <name type="common">Crabgrass-specific blast fungus</name>
    <name type="synonym">Magnaporthe grisea</name>
    <dbReference type="NCBI Taxonomy" id="148305"/>
    <lineage>
        <taxon>Eukaryota</taxon>
        <taxon>Fungi</taxon>
        <taxon>Dikarya</taxon>
        <taxon>Ascomycota</taxon>
        <taxon>Pezizomycotina</taxon>
        <taxon>Sordariomycetes</taxon>
        <taxon>Sordariomycetidae</taxon>
        <taxon>Magnaporthales</taxon>
        <taxon>Pyriculariaceae</taxon>
        <taxon>Pyricularia</taxon>
    </lineage>
</organism>
<evidence type="ECO:0000313" key="1">
    <source>
        <dbReference type="EMBL" id="KAI6304729.1"/>
    </source>
</evidence>
<sequence>MNCSGSHFRLNDGLAPTADNDSMLTIAESSDCPVSSRGGSAEPIETTGRLNTGVASVDARVNEELALSVVGR</sequence>
<gene>
    <name evidence="1" type="ORF">MCOR33_000247</name>
</gene>
<dbReference type="EMBL" id="JABSND010000002">
    <property type="protein sequence ID" value="KAI6304729.1"/>
    <property type="molecule type" value="Genomic_DNA"/>
</dbReference>
<accession>A0ABQ8P0D8</accession>